<name>A0A146JYI1_9EUKA</name>
<feature type="transmembrane region" description="Helical" evidence="1">
    <location>
        <begin position="433"/>
        <end position="450"/>
    </location>
</feature>
<reference evidence="2" key="1">
    <citation type="submission" date="2015-07" db="EMBL/GenBank/DDBJ databases">
        <title>Adaptation to a free-living lifestyle via gene acquisitions in the diplomonad Trepomonas sp. PC1.</title>
        <authorList>
            <person name="Xu F."/>
            <person name="Jerlstrom-Hultqvist J."/>
            <person name="Kolisko M."/>
            <person name="Simpson A.G.B."/>
            <person name="Roger A.J."/>
            <person name="Svard S.G."/>
            <person name="Andersson J.O."/>
        </authorList>
    </citation>
    <scope>NUCLEOTIDE SEQUENCE</scope>
    <source>
        <strain evidence="2">PC1</strain>
    </source>
</reference>
<feature type="non-terminal residue" evidence="2">
    <location>
        <position position="1"/>
    </location>
</feature>
<feature type="transmembrane region" description="Helical" evidence="1">
    <location>
        <begin position="256"/>
        <end position="282"/>
    </location>
</feature>
<keyword evidence="1" id="KW-1133">Transmembrane helix</keyword>
<feature type="non-terminal residue" evidence="2">
    <location>
        <position position="454"/>
    </location>
</feature>
<keyword evidence="1" id="KW-0472">Membrane</keyword>
<feature type="transmembrane region" description="Helical" evidence="1">
    <location>
        <begin position="213"/>
        <end position="235"/>
    </location>
</feature>
<feature type="transmembrane region" description="Helical" evidence="1">
    <location>
        <begin position="294"/>
        <end position="318"/>
    </location>
</feature>
<feature type="transmembrane region" description="Helical" evidence="1">
    <location>
        <begin position="364"/>
        <end position="386"/>
    </location>
</feature>
<proteinExistence type="predicted"/>
<feature type="transmembrane region" description="Helical" evidence="1">
    <location>
        <begin position="325"/>
        <end position="344"/>
    </location>
</feature>
<sequence length="454" mass="53612">LSQNFAKNTLKISTFYDFKPYDMPTELPRQLTKYPFAYSPNTTETQKIAQTAAQKLGFNSTLAFNSEQEMRTHFKRANFYNKTDEMLDGFQQKLQKYEIEFNYTELNESLHTDYKYNYLEYEDVDAQQVMLGVHFNVSESSLDYTCYYNQQLLENYHSLNLDRTKSRMYPYMNFSYSPYGFSVQVAIESQFLDKKYEYKLGRMGKQDSFNQDLLTYHLTFFISLAMLATLNQILVVKVRTVYYNTIRQVRIRDVSLTLTLLMYNLVVVFVAVFLLIMILGYIQVWPFYSLSSEVVLLVTLLTSLTICVVAQFIAVIVNSNNQVQFCFVFYFFFATVHLMFQYVVQRRIHSLWDTSFFNQTFISLIQWVIIIFNVFSPLCHVSTILYKSQQFSNYNQIKISNWISESKQLLINNSFSDGNYQLPTFQQIVTQNIIANVVYLIISIYWGFVIPREN</sequence>
<organism evidence="2">
    <name type="scientific">Trepomonas sp. PC1</name>
    <dbReference type="NCBI Taxonomy" id="1076344"/>
    <lineage>
        <taxon>Eukaryota</taxon>
        <taxon>Metamonada</taxon>
        <taxon>Diplomonadida</taxon>
        <taxon>Hexamitidae</taxon>
        <taxon>Hexamitinae</taxon>
        <taxon>Trepomonas</taxon>
    </lineage>
</organism>
<dbReference type="EMBL" id="GDID01007019">
    <property type="protein sequence ID" value="JAP89587.1"/>
    <property type="molecule type" value="Transcribed_RNA"/>
</dbReference>
<evidence type="ECO:0008006" key="3">
    <source>
        <dbReference type="Google" id="ProtNLM"/>
    </source>
</evidence>
<keyword evidence="1" id="KW-0812">Transmembrane</keyword>
<protein>
    <recommendedName>
        <fullName evidence="3">Transmembrane protein</fullName>
    </recommendedName>
</protein>
<accession>A0A146JYI1</accession>
<evidence type="ECO:0000256" key="1">
    <source>
        <dbReference type="SAM" id="Phobius"/>
    </source>
</evidence>
<gene>
    <name evidence="2" type="ORF">TPC1_30918</name>
</gene>
<dbReference type="AlphaFoldDB" id="A0A146JYI1"/>
<evidence type="ECO:0000313" key="2">
    <source>
        <dbReference type="EMBL" id="JAP89587.1"/>
    </source>
</evidence>